<dbReference type="EC" id="2.2.1.7" evidence="10"/>
<dbReference type="NCBIfam" id="NF003933">
    <property type="entry name" value="PRK05444.2-2"/>
    <property type="match status" value="1"/>
</dbReference>
<dbReference type="GO" id="GO:0009228">
    <property type="term" value="P:thiamine biosynthetic process"/>
    <property type="evidence" value="ECO:0007669"/>
    <property type="project" value="UniProtKB-UniRule"/>
</dbReference>
<feature type="binding site" evidence="10">
    <location>
        <position position="175"/>
    </location>
    <ligand>
        <name>thiamine diphosphate</name>
        <dbReference type="ChEBI" id="CHEBI:58937"/>
    </ligand>
</feature>
<dbReference type="HAMAP" id="MF_00315">
    <property type="entry name" value="DXP_synth"/>
    <property type="match status" value="1"/>
</dbReference>
<evidence type="ECO:0000256" key="10">
    <source>
        <dbReference type="HAMAP-Rule" id="MF_00315"/>
    </source>
</evidence>
<evidence type="ECO:0000256" key="9">
    <source>
        <dbReference type="ARBA" id="ARBA00023229"/>
    </source>
</evidence>
<dbReference type="AlphaFoldDB" id="A0A928Q2H6"/>
<dbReference type="InterPro" id="IPR020826">
    <property type="entry name" value="Transketolase_BS"/>
</dbReference>
<dbReference type="NCBIfam" id="TIGR00204">
    <property type="entry name" value="dxs"/>
    <property type="match status" value="1"/>
</dbReference>
<dbReference type="Proteomes" id="UP000754750">
    <property type="component" value="Unassembled WGS sequence"/>
</dbReference>
<feature type="binding site" evidence="10">
    <location>
        <position position="175"/>
    </location>
    <ligand>
        <name>Mg(2+)</name>
        <dbReference type="ChEBI" id="CHEBI:18420"/>
    </ligand>
</feature>
<evidence type="ECO:0000256" key="8">
    <source>
        <dbReference type="ARBA" id="ARBA00023052"/>
    </source>
</evidence>
<dbReference type="InterPro" id="IPR029061">
    <property type="entry name" value="THDP-binding"/>
</dbReference>
<comment type="catalytic activity">
    <reaction evidence="10">
        <text>D-glyceraldehyde 3-phosphate + pyruvate + H(+) = 1-deoxy-D-xylulose 5-phosphate + CO2</text>
        <dbReference type="Rhea" id="RHEA:12605"/>
        <dbReference type="ChEBI" id="CHEBI:15361"/>
        <dbReference type="ChEBI" id="CHEBI:15378"/>
        <dbReference type="ChEBI" id="CHEBI:16526"/>
        <dbReference type="ChEBI" id="CHEBI:57792"/>
        <dbReference type="ChEBI" id="CHEBI:59776"/>
        <dbReference type="EC" id="2.2.1.7"/>
    </reaction>
</comment>
<feature type="binding site" evidence="10">
    <location>
        <begin position="115"/>
        <end position="117"/>
    </location>
    <ligand>
        <name>thiamine diphosphate</name>
        <dbReference type="ChEBI" id="CHEBI:58937"/>
    </ligand>
</feature>
<feature type="binding site" evidence="10">
    <location>
        <position position="365"/>
    </location>
    <ligand>
        <name>thiamine diphosphate</name>
        <dbReference type="ChEBI" id="CHEBI:58937"/>
    </ligand>
</feature>
<evidence type="ECO:0000256" key="3">
    <source>
        <dbReference type="ARBA" id="ARBA00011738"/>
    </source>
</evidence>
<dbReference type="Pfam" id="PF02780">
    <property type="entry name" value="Transketolase_C"/>
    <property type="match status" value="1"/>
</dbReference>
<comment type="subunit">
    <text evidence="3 10">Homodimer.</text>
</comment>
<dbReference type="GO" id="GO:0016114">
    <property type="term" value="P:terpenoid biosynthetic process"/>
    <property type="evidence" value="ECO:0007669"/>
    <property type="project" value="UniProtKB-UniRule"/>
</dbReference>
<comment type="function">
    <text evidence="10">Catalyzes the acyloin condensation reaction between C atoms 2 and 3 of pyruvate and glyceraldehyde 3-phosphate to yield 1-deoxy-D-xylulose-5-phosphate (DXP).</text>
</comment>
<evidence type="ECO:0000313" key="13">
    <source>
        <dbReference type="Proteomes" id="UP000754750"/>
    </source>
</evidence>
<comment type="caution">
    <text evidence="12">The sequence shown here is derived from an EMBL/GenBank/DDBJ whole genome shotgun (WGS) entry which is preliminary data.</text>
</comment>
<comment type="similarity">
    <text evidence="2 10">Belongs to the transketolase family. DXPS subfamily.</text>
</comment>
<dbReference type="CDD" id="cd02007">
    <property type="entry name" value="TPP_DXS"/>
    <property type="match status" value="1"/>
</dbReference>
<dbReference type="GO" id="GO:0005829">
    <property type="term" value="C:cytosol"/>
    <property type="evidence" value="ECO:0007669"/>
    <property type="project" value="TreeGrafter"/>
</dbReference>
<reference evidence="12" key="1">
    <citation type="submission" date="2019-04" db="EMBL/GenBank/DDBJ databases">
        <title>Evolution of Biomass-Degrading Anaerobic Consortia Revealed by Metagenomics.</title>
        <authorList>
            <person name="Peng X."/>
        </authorList>
    </citation>
    <scope>NUCLEOTIDE SEQUENCE</scope>
    <source>
        <strain evidence="12">SIG551</strain>
    </source>
</reference>
<dbReference type="InterPro" id="IPR005477">
    <property type="entry name" value="Dxylulose-5-P_synthase"/>
</dbReference>
<dbReference type="GO" id="GO:0030976">
    <property type="term" value="F:thiamine pyrophosphate binding"/>
    <property type="evidence" value="ECO:0007669"/>
    <property type="project" value="UniProtKB-UniRule"/>
</dbReference>
<comment type="cofactor">
    <cofactor evidence="10">
        <name>thiamine diphosphate</name>
        <dbReference type="ChEBI" id="CHEBI:58937"/>
    </cofactor>
    <text evidence="10">Binds 1 thiamine pyrophosphate per subunit.</text>
</comment>
<keyword evidence="6 10" id="KW-0460">Magnesium</keyword>
<keyword evidence="5 10" id="KW-0479">Metal-binding</keyword>
<feature type="binding site" evidence="10">
    <location>
        <begin position="147"/>
        <end position="148"/>
    </location>
    <ligand>
        <name>thiamine diphosphate</name>
        <dbReference type="ChEBI" id="CHEBI:58937"/>
    </ligand>
</feature>
<dbReference type="PANTHER" id="PTHR43322">
    <property type="entry name" value="1-D-DEOXYXYLULOSE 5-PHOSPHATE SYNTHASE-RELATED"/>
    <property type="match status" value="1"/>
</dbReference>
<evidence type="ECO:0000256" key="4">
    <source>
        <dbReference type="ARBA" id="ARBA00022679"/>
    </source>
</evidence>
<dbReference type="SMART" id="SM00861">
    <property type="entry name" value="Transket_pyr"/>
    <property type="match status" value="1"/>
</dbReference>
<keyword evidence="8 10" id="KW-0786">Thiamine pyrophosphate</keyword>
<feature type="binding site" evidence="10">
    <location>
        <position position="74"/>
    </location>
    <ligand>
        <name>thiamine diphosphate</name>
        <dbReference type="ChEBI" id="CHEBI:58937"/>
    </ligand>
</feature>
<dbReference type="Gene3D" id="3.40.50.970">
    <property type="match status" value="2"/>
</dbReference>
<dbReference type="Pfam" id="PF13292">
    <property type="entry name" value="DXP_synthase_N"/>
    <property type="match status" value="1"/>
</dbReference>
<protein>
    <recommendedName>
        <fullName evidence="10">1-deoxy-D-xylulose-5-phosphate synthase</fullName>
        <ecNumber evidence="10">2.2.1.7</ecNumber>
    </recommendedName>
    <alternativeName>
        <fullName evidence="10">1-deoxyxylulose-5-phosphate synthase</fullName>
        <shortName evidence="10">DXP synthase</shortName>
        <shortName evidence="10">DXPS</shortName>
    </alternativeName>
</protein>
<dbReference type="SUPFAM" id="SSF52922">
    <property type="entry name" value="TK C-terminal domain-like"/>
    <property type="match status" value="1"/>
</dbReference>
<dbReference type="CDD" id="cd07033">
    <property type="entry name" value="TPP_PYR_DXS_TK_like"/>
    <property type="match status" value="1"/>
</dbReference>
<dbReference type="GO" id="GO:0000287">
    <property type="term" value="F:magnesium ion binding"/>
    <property type="evidence" value="ECO:0007669"/>
    <property type="project" value="UniProtKB-UniRule"/>
</dbReference>
<evidence type="ECO:0000256" key="1">
    <source>
        <dbReference type="ARBA" id="ARBA00004980"/>
    </source>
</evidence>
<proteinExistence type="inferred from homology"/>
<accession>A0A928Q2H6</accession>
<evidence type="ECO:0000259" key="11">
    <source>
        <dbReference type="SMART" id="SM00861"/>
    </source>
</evidence>
<dbReference type="GO" id="GO:0008661">
    <property type="term" value="F:1-deoxy-D-xylulose-5-phosphate synthase activity"/>
    <property type="evidence" value="ECO:0007669"/>
    <property type="project" value="UniProtKB-UniRule"/>
</dbReference>
<dbReference type="Pfam" id="PF02779">
    <property type="entry name" value="Transket_pyr"/>
    <property type="match status" value="1"/>
</dbReference>
<evidence type="ECO:0000313" key="12">
    <source>
        <dbReference type="EMBL" id="MBE6832933.1"/>
    </source>
</evidence>
<evidence type="ECO:0000256" key="5">
    <source>
        <dbReference type="ARBA" id="ARBA00022723"/>
    </source>
</evidence>
<evidence type="ECO:0000256" key="7">
    <source>
        <dbReference type="ARBA" id="ARBA00022977"/>
    </source>
</evidence>
<comment type="pathway">
    <text evidence="1 10">Metabolic intermediate biosynthesis; 1-deoxy-D-xylulose 5-phosphate biosynthesis; 1-deoxy-D-xylulose 5-phosphate from D-glyceraldehyde 3-phosphate and pyruvate: step 1/1.</text>
</comment>
<feature type="binding site" evidence="10">
    <location>
        <position position="286"/>
    </location>
    <ligand>
        <name>thiamine diphosphate</name>
        <dbReference type="ChEBI" id="CHEBI:58937"/>
    </ligand>
</feature>
<sequence length="619" mass="67836">MEKILDCIESPRDLRSLTMDELNILCREIRQEIIRTVAKNGGHLASNLGVVELTVALHYVFDVPFDNIVWDVGHQSYTHKILTGRRKQMCTIRTQGGLSGYPNPKESDCDPFHSGHSSTSISVALGLANAKNLHNDPGRVVAVIGDGALTGGLAYEGLNNAGRFPKNFIVILNDNKMSISKNVGSIARYLAHIRTKPGYLKAKGTVEGILDHLPVLGEPISNVLQKSKTLLKQALYKGTLFEDMGFAYYGPYDGHDVEQMISVLQSAKEINRPVLLHVITAKGKGYTFAEKNPDAFHGVSCFDIKTGESQASGENFSKVFGRSLCGMAKKDDRICAITAAMESGTGLVGFHKAFPNRFFDVGIAEEHAVTFAGGLAAGGMLPVFAVYSSFLQRGIDQVIHDAALQNLKVTLAVDRAGVVGEDGETHQGLFDVSLLSAIPNTTIFSPAYHGELELLLQQAVYECPGVTAVRYPRGGQLYQPKDFTITGNSFDEYGDPEAPVALVTYGRIFSMACLAAKKLQKEGVSVRIIKLNRIHPVDAQALNACMSARHIFFFEEGIRQGGVGEHFLYLMYRQNYAGKTTLHAVENRFVKQATMRQSLAELELDSEGMKHRIQTEYLK</sequence>
<feature type="binding site" evidence="10">
    <location>
        <position position="146"/>
    </location>
    <ligand>
        <name>Mg(2+)</name>
        <dbReference type="ChEBI" id="CHEBI:18420"/>
    </ligand>
</feature>
<feature type="domain" description="Transketolase-like pyrimidine-binding" evidence="11">
    <location>
        <begin position="314"/>
        <end position="479"/>
    </location>
</feature>
<dbReference type="InterPro" id="IPR009014">
    <property type="entry name" value="Transketo_C/PFOR_II"/>
</dbReference>
<dbReference type="InterPro" id="IPR005475">
    <property type="entry name" value="Transketolase-like_Pyr-bd"/>
</dbReference>
<dbReference type="GO" id="GO:0019288">
    <property type="term" value="P:isopentenyl diphosphate biosynthetic process, methylerythritol 4-phosphate pathway"/>
    <property type="evidence" value="ECO:0007669"/>
    <property type="project" value="TreeGrafter"/>
</dbReference>
<keyword evidence="7 10" id="KW-0784">Thiamine biosynthesis</keyword>
<dbReference type="EMBL" id="SVNY01000002">
    <property type="protein sequence ID" value="MBE6832933.1"/>
    <property type="molecule type" value="Genomic_DNA"/>
</dbReference>
<evidence type="ECO:0000256" key="6">
    <source>
        <dbReference type="ARBA" id="ARBA00022842"/>
    </source>
</evidence>
<dbReference type="SUPFAM" id="SSF52518">
    <property type="entry name" value="Thiamin diphosphate-binding fold (THDP-binding)"/>
    <property type="match status" value="1"/>
</dbReference>
<evidence type="ECO:0000256" key="2">
    <source>
        <dbReference type="ARBA" id="ARBA00011081"/>
    </source>
</evidence>
<keyword evidence="9 10" id="KW-0414">Isoprene biosynthesis</keyword>
<gene>
    <name evidence="10 12" type="primary">dxs</name>
    <name evidence="12" type="ORF">E7512_05030</name>
</gene>
<dbReference type="InterPro" id="IPR033248">
    <property type="entry name" value="Transketolase_C"/>
</dbReference>
<dbReference type="RefSeq" id="WP_326840112.1">
    <property type="nucleotide sequence ID" value="NZ_SVNY01000002.1"/>
</dbReference>
<dbReference type="Gene3D" id="3.40.50.920">
    <property type="match status" value="1"/>
</dbReference>
<comment type="cofactor">
    <cofactor evidence="10">
        <name>Mg(2+)</name>
        <dbReference type="ChEBI" id="CHEBI:18420"/>
    </cofactor>
    <text evidence="10">Binds 1 Mg(2+) ion per subunit.</text>
</comment>
<dbReference type="PANTHER" id="PTHR43322:SF5">
    <property type="entry name" value="1-DEOXY-D-XYLULOSE-5-PHOSPHATE SYNTHASE, CHLOROPLASTIC"/>
    <property type="match status" value="1"/>
</dbReference>
<organism evidence="12 13">
    <name type="scientific">Faecalispora sporosphaeroides</name>
    <dbReference type="NCBI Taxonomy" id="1549"/>
    <lineage>
        <taxon>Bacteria</taxon>
        <taxon>Bacillati</taxon>
        <taxon>Bacillota</taxon>
        <taxon>Clostridia</taxon>
        <taxon>Eubacteriales</taxon>
        <taxon>Oscillospiraceae</taxon>
        <taxon>Faecalispora</taxon>
    </lineage>
</organism>
<keyword evidence="4 10" id="KW-0808">Transferase</keyword>
<name>A0A928Q2H6_9FIRM</name>
<dbReference type="PROSITE" id="PS00802">
    <property type="entry name" value="TRANSKETOLASE_2"/>
    <property type="match status" value="1"/>
</dbReference>